<organism evidence="6 7">
    <name type="scientific">Rubrobacter xylanophilus (strain DSM 9941 / JCM 11954 / NBRC 16129 / PRD-1)</name>
    <dbReference type="NCBI Taxonomy" id="266117"/>
    <lineage>
        <taxon>Bacteria</taxon>
        <taxon>Bacillati</taxon>
        <taxon>Actinomycetota</taxon>
        <taxon>Rubrobacteria</taxon>
        <taxon>Rubrobacterales</taxon>
        <taxon>Rubrobacteraceae</taxon>
        <taxon>Rubrobacter</taxon>
    </lineage>
</organism>
<dbReference type="InterPro" id="IPR014710">
    <property type="entry name" value="RmlC-like_jellyroll"/>
</dbReference>
<dbReference type="PROSITE" id="PS51063">
    <property type="entry name" value="HTH_CRP_2"/>
    <property type="match status" value="1"/>
</dbReference>
<dbReference type="InterPro" id="IPR018490">
    <property type="entry name" value="cNMP-bd_dom_sf"/>
</dbReference>
<dbReference type="RefSeq" id="WP_011565036.1">
    <property type="nucleotide sequence ID" value="NC_008148.1"/>
</dbReference>
<gene>
    <name evidence="6" type="ordered locus">Rxyl_2076</name>
</gene>
<feature type="domain" description="Cyclic nucleotide-binding" evidence="4">
    <location>
        <begin position="17"/>
        <end position="138"/>
    </location>
</feature>
<evidence type="ECO:0000259" key="4">
    <source>
        <dbReference type="PROSITE" id="PS50042"/>
    </source>
</evidence>
<dbReference type="SUPFAM" id="SSF46785">
    <property type="entry name" value="Winged helix' DNA-binding domain"/>
    <property type="match status" value="1"/>
</dbReference>
<dbReference type="Gene3D" id="1.10.10.10">
    <property type="entry name" value="Winged helix-like DNA-binding domain superfamily/Winged helix DNA-binding domain"/>
    <property type="match status" value="1"/>
</dbReference>
<dbReference type="PROSITE" id="PS50042">
    <property type="entry name" value="CNMP_BINDING_3"/>
    <property type="match status" value="1"/>
</dbReference>
<dbReference type="EMBL" id="CP000386">
    <property type="protein sequence ID" value="ABG05021.1"/>
    <property type="molecule type" value="Genomic_DNA"/>
</dbReference>
<dbReference type="InterPro" id="IPR036388">
    <property type="entry name" value="WH-like_DNA-bd_sf"/>
</dbReference>
<dbReference type="SUPFAM" id="SSF51206">
    <property type="entry name" value="cAMP-binding domain-like"/>
    <property type="match status" value="1"/>
</dbReference>
<dbReference type="Proteomes" id="UP000006637">
    <property type="component" value="Chromosome"/>
</dbReference>
<dbReference type="SMART" id="SM00100">
    <property type="entry name" value="cNMP"/>
    <property type="match status" value="1"/>
</dbReference>
<dbReference type="SMART" id="SM00419">
    <property type="entry name" value="HTH_CRP"/>
    <property type="match status" value="1"/>
</dbReference>
<keyword evidence="1" id="KW-0805">Transcription regulation</keyword>
<dbReference type="GO" id="GO:0003700">
    <property type="term" value="F:DNA-binding transcription factor activity"/>
    <property type="evidence" value="ECO:0007669"/>
    <property type="project" value="TreeGrafter"/>
</dbReference>
<dbReference type="STRING" id="266117.Rxyl_2076"/>
<dbReference type="InterPro" id="IPR012318">
    <property type="entry name" value="HTH_CRP"/>
</dbReference>
<evidence type="ECO:0000256" key="2">
    <source>
        <dbReference type="ARBA" id="ARBA00023125"/>
    </source>
</evidence>
<sequence length="234" mass="26304">MASPLEEAVRLLSRVYVLEPLSRDELEELARRAPGTRVGRGEVFLAAQEEPGEKLFILKEGRVRVYTVDTEGRELTLSVVGGGDIIREVALTDRRLPEVYMRAMEPSVVCSLRRKDLERIILRRPEVGVRLVGLLSERLRLAEIRLAELAYKDVRARLASLILRLIESEGVVTGEGYKVPTRYTHQQLATMIGAGRVAVSRAFARLREEGVVKLRERRIVVADLKALRRIAGNG</sequence>
<accession>Q1AUA7</accession>
<dbReference type="GO" id="GO:0005829">
    <property type="term" value="C:cytosol"/>
    <property type="evidence" value="ECO:0007669"/>
    <property type="project" value="TreeGrafter"/>
</dbReference>
<reference evidence="6 7" key="1">
    <citation type="submission" date="2006-06" db="EMBL/GenBank/DDBJ databases">
        <title>Complete sequence of Rubrobacter xylanophilus DSM 9941.</title>
        <authorList>
            <consortium name="US DOE Joint Genome Institute"/>
            <person name="Copeland A."/>
            <person name="Lucas S."/>
            <person name="Lapidus A."/>
            <person name="Barry K."/>
            <person name="Detter J.C."/>
            <person name="Glavina del Rio T."/>
            <person name="Hammon N."/>
            <person name="Israni S."/>
            <person name="Dalin E."/>
            <person name="Tice H."/>
            <person name="Pitluck S."/>
            <person name="Munk A.C."/>
            <person name="Brettin T."/>
            <person name="Bruce D."/>
            <person name="Han C."/>
            <person name="Tapia R."/>
            <person name="Gilna P."/>
            <person name="Schmutz J."/>
            <person name="Larimer F."/>
            <person name="Land M."/>
            <person name="Hauser L."/>
            <person name="Kyrpides N."/>
            <person name="Lykidis A."/>
            <person name="da Costa M.S."/>
            <person name="Rainey F.A."/>
            <person name="Empadinhas N."/>
            <person name="Jolivet E."/>
            <person name="Battista J.R."/>
            <person name="Richardson P."/>
        </authorList>
    </citation>
    <scope>NUCLEOTIDE SEQUENCE [LARGE SCALE GENOMIC DNA]</scope>
    <source>
        <strain evidence="7">DSM 9941 / NBRC 16129 / PRD-1</strain>
    </source>
</reference>
<keyword evidence="3" id="KW-0804">Transcription</keyword>
<dbReference type="InterPro" id="IPR050397">
    <property type="entry name" value="Env_Response_Regulators"/>
</dbReference>
<name>Q1AUA7_RUBXD</name>
<dbReference type="Gene3D" id="2.60.120.10">
    <property type="entry name" value="Jelly Rolls"/>
    <property type="match status" value="1"/>
</dbReference>
<keyword evidence="2" id="KW-0238">DNA-binding</keyword>
<dbReference type="AlphaFoldDB" id="Q1AUA7"/>
<dbReference type="KEGG" id="rxy:Rxyl_2076"/>
<dbReference type="InterPro" id="IPR000595">
    <property type="entry name" value="cNMP-bd_dom"/>
</dbReference>
<dbReference type="Pfam" id="PF00027">
    <property type="entry name" value="cNMP_binding"/>
    <property type="match status" value="1"/>
</dbReference>
<protein>
    <submittedName>
        <fullName evidence="6">Transcriptional regulator, Crp/Fnr family</fullName>
    </submittedName>
</protein>
<dbReference type="CDD" id="cd00038">
    <property type="entry name" value="CAP_ED"/>
    <property type="match status" value="1"/>
</dbReference>
<dbReference type="GO" id="GO:0003677">
    <property type="term" value="F:DNA binding"/>
    <property type="evidence" value="ECO:0007669"/>
    <property type="project" value="UniProtKB-KW"/>
</dbReference>
<evidence type="ECO:0000256" key="3">
    <source>
        <dbReference type="ARBA" id="ARBA00023163"/>
    </source>
</evidence>
<proteinExistence type="predicted"/>
<feature type="domain" description="HTH crp-type" evidence="5">
    <location>
        <begin position="152"/>
        <end position="225"/>
    </location>
</feature>
<dbReference type="InterPro" id="IPR036390">
    <property type="entry name" value="WH_DNA-bd_sf"/>
</dbReference>
<evidence type="ECO:0000313" key="6">
    <source>
        <dbReference type="EMBL" id="ABG05021.1"/>
    </source>
</evidence>
<dbReference type="OrthoDB" id="9812325at2"/>
<dbReference type="PhylomeDB" id="Q1AUA7"/>
<dbReference type="Pfam" id="PF13545">
    <property type="entry name" value="HTH_Crp_2"/>
    <property type="match status" value="1"/>
</dbReference>
<dbReference type="eggNOG" id="COG0664">
    <property type="taxonomic scope" value="Bacteria"/>
</dbReference>
<dbReference type="HOGENOM" id="CLU_075053_3_2_11"/>
<evidence type="ECO:0000313" key="7">
    <source>
        <dbReference type="Proteomes" id="UP000006637"/>
    </source>
</evidence>
<evidence type="ECO:0000256" key="1">
    <source>
        <dbReference type="ARBA" id="ARBA00023015"/>
    </source>
</evidence>
<evidence type="ECO:0000259" key="5">
    <source>
        <dbReference type="PROSITE" id="PS51063"/>
    </source>
</evidence>
<dbReference type="PANTHER" id="PTHR24567">
    <property type="entry name" value="CRP FAMILY TRANSCRIPTIONAL REGULATORY PROTEIN"/>
    <property type="match status" value="1"/>
</dbReference>
<keyword evidence="7" id="KW-1185">Reference proteome</keyword>
<dbReference type="PANTHER" id="PTHR24567:SF74">
    <property type="entry name" value="HTH-TYPE TRANSCRIPTIONAL REGULATOR ARCR"/>
    <property type="match status" value="1"/>
</dbReference>